<evidence type="ECO:0000259" key="2">
    <source>
        <dbReference type="Pfam" id="PF00849"/>
    </source>
</evidence>
<sequence length="329" mass="36201">MVQLRKNLELRHVAKYFKNIIYADNAVVVVNKPSGLICQSNNNPNTGTGQFDMLLHAVKWKTGLENLPFQLHRLDKLTTGALLLATNARHAKTFSKQFHDHEIRKSYLAIVRGGRQSFEGVKSGTIDARLSQEDGRVRVDDVDGSLALTGWELLGSSGTVPLSLLRLTLLTGHKHQLRIHLAEGLRCPVLGDTLYSKSPPTPEILALVPPNVSIEKPRWSKDDGSEGSQSKELQTRTASEERIFLHSAHISMTRYQQRGSRHKKVTLGIAAPVPPDFLAVCTAAGLKHAIPPSFLSGAMEIDGTPVPLTEEIEGFKGKWCGEIGTIEKE</sequence>
<gene>
    <name evidence="3" type="ORF">SCHPADRAFT_941885</name>
</gene>
<organism evidence="3 4">
    <name type="scientific">Schizopora paradoxa</name>
    <dbReference type="NCBI Taxonomy" id="27342"/>
    <lineage>
        <taxon>Eukaryota</taxon>
        <taxon>Fungi</taxon>
        <taxon>Dikarya</taxon>
        <taxon>Basidiomycota</taxon>
        <taxon>Agaricomycotina</taxon>
        <taxon>Agaricomycetes</taxon>
        <taxon>Hymenochaetales</taxon>
        <taxon>Schizoporaceae</taxon>
        <taxon>Schizopora</taxon>
    </lineage>
</organism>
<dbReference type="Gene3D" id="3.30.2350.10">
    <property type="entry name" value="Pseudouridine synthase"/>
    <property type="match status" value="1"/>
</dbReference>
<feature type="region of interest" description="Disordered" evidence="1">
    <location>
        <begin position="216"/>
        <end position="238"/>
    </location>
</feature>
<dbReference type="PANTHER" id="PTHR21600">
    <property type="entry name" value="MITOCHONDRIAL RNA PSEUDOURIDINE SYNTHASE"/>
    <property type="match status" value="1"/>
</dbReference>
<dbReference type="GO" id="GO:0003723">
    <property type="term" value="F:RNA binding"/>
    <property type="evidence" value="ECO:0007669"/>
    <property type="project" value="InterPro"/>
</dbReference>
<dbReference type="OrthoDB" id="428658at2759"/>
<keyword evidence="4" id="KW-1185">Reference proteome</keyword>
<protein>
    <submittedName>
        <fullName evidence="3">Pseudouridine synthase</fullName>
    </submittedName>
</protein>
<evidence type="ECO:0000256" key="1">
    <source>
        <dbReference type="SAM" id="MobiDB-lite"/>
    </source>
</evidence>
<name>A0A0H2RJ56_9AGAM</name>
<dbReference type="SUPFAM" id="SSF55120">
    <property type="entry name" value="Pseudouridine synthase"/>
    <property type="match status" value="1"/>
</dbReference>
<dbReference type="InterPro" id="IPR020103">
    <property type="entry name" value="PsdUridine_synth_cat_dom_sf"/>
</dbReference>
<evidence type="ECO:0000313" key="3">
    <source>
        <dbReference type="EMBL" id="KLO11662.1"/>
    </source>
</evidence>
<dbReference type="InterPro" id="IPR050188">
    <property type="entry name" value="RluA_PseudoU_synthase"/>
</dbReference>
<dbReference type="STRING" id="27342.A0A0H2RJ56"/>
<accession>A0A0H2RJ56</accession>
<dbReference type="GO" id="GO:0009982">
    <property type="term" value="F:pseudouridine synthase activity"/>
    <property type="evidence" value="ECO:0007669"/>
    <property type="project" value="InterPro"/>
</dbReference>
<dbReference type="CDD" id="cd02869">
    <property type="entry name" value="PseudoU_synth_RluA_like"/>
    <property type="match status" value="1"/>
</dbReference>
<dbReference type="InterPro" id="IPR006145">
    <property type="entry name" value="PsdUridine_synth_RsuA/RluA"/>
</dbReference>
<dbReference type="GO" id="GO:0001522">
    <property type="term" value="P:pseudouridine synthesis"/>
    <property type="evidence" value="ECO:0007669"/>
    <property type="project" value="InterPro"/>
</dbReference>
<dbReference type="Pfam" id="PF00849">
    <property type="entry name" value="PseudoU_synth_2"/>
    <property type="match status" value="1"/>
</dbReference>
<dbReference type="InterPro" id="IPR006224">
    <property type="entry name" value="PsdUridine_synth_RluA-like_CS"/>
</dbReference>
<dbReference type="Proteomes" id="UP000053477">
    <property type="component" value="Unassembled WGS sequence"/>
</dbReference>
<reference evidence="3 4" key="1">
    <citation type="submission" date="2015-04" db="EMBL/GenBank/DDBJ databases">
        <title>Complete genome sequence of Schizopora paradoxa KUC8140, a cosmopolitan wood degrader in East Asia.</title>
        <authorList>
            <consortium name="DOE Joint Genome Institute"/>
            <person name="Min B."/>
            <person name="Park H."/>
            <person name="Jang Y."/>
            <person name="Kim J.-J."/>
            <person name="Kim K.H."/>
            <person name="Pangilinan J."/>
            <person name="Lipzen A."/>
            <person name="Riley R."/>
            <person name="Grigoriev I.V."/>
            <person name="Spatafora J.W."/>
            <person name="Choi I.-G."/>
        </authorList>
    </citation>
    <scope>NUCLEOTIDE SEQUENCE [LARGE SCALE GENOMIC DNA]</scope>
    <source>
        <strain evidence="3 4">KUC8140</strain>
    </source>
</reference>
<proteinExistence type="predicted"/>
<dbReference type="PROSITE" id="PS01129">
    <property type="entry name" value="PSI_RLU"/>
    <property type="match status" value="1"/>
</dbReference>
<dbReference type="EMBL" id="KQ085995">
    <property type="protein sequence ID" value="KLO11662.1"/>
    <property type="molecule type" value="Genomic_DNA"/>
</dbReference>
<dbReference type="InParanoid" id="A0A0H2RJ56"/>
<dbReference type="AlphaFoldDB" id="A0A0H2RJ56"/>
<feature type="compositionally biased region" description="Polar residues" evidence="1">
    <location>
        <begin position="226"/>
        <end position="237"/>
    </location>
</feature>
<feature type="domain" description="Pseudouridine synthase RsuA/RluA-like" evidence="2">
    <location>
        <begin position="27"/>
        <end position="182"/>
    </location>
</feature>
<evidence type="ECO:0000313" key="4">
    <source>
        <dbReference type="Proteomes" id="UP000053477"/>
    </source>
</evidence>